<dbReference type="RefSeq" id="WP_209590039.1">
    <property type="nucleotide sequence ID" value="NZ_JAGGMU010000001.1"/>
</dbReference>
<evidence type="ECO:0000313" key="1">
    <source>
        <dbReference type="EMBL" id="MBP2200648.1"/>
    </source>
</evidence>
<reference evidence="1" key="1">
    <citation type="submission" date="2021-03" db="EMBL/GenBank/DDBJ databases">
        <title>Genomic Encyclopedia of Type Strains, Phase IV (KMG-V): Genome sequencing to study the core and pangenomes of soil and plant-associated prokaryotes.</title>
        <authorList>
            <person name="Whitman W."/>
        </authorList>
    </citation>
    <scope>NUCLEOTIDE SEQUENCE</scope>
    <source>
        <strain evidence="1">C4</strain>
    </source>
</reference>
<dbReference type="OrthoDB" id="145053at2157"/>
<comment type="caution">
    <text evidence="1">The sequence shown here is derived from an EMBL/GenBank/DDBJ whole genome shotgun (WGS) entry which is preliminary data.</text>
</comment>
<dbReference type="InterPro" id="IPR017671">
    <property type="entry name" value="Methan_mark_9"/>
</dbReference>
<organism evidence="1 2">
    <name type="scientific">Methanococcus voltae</name>
    <dbReference type="NCBI Taxonomy" id="2188"/>
    <lineage>
        <taxon>Archaea</taxon>
        <taxon>Methanobacteriati</taxon>
        <taxon>Methanobacteriota</taxon>
        <taxon>Methanomada group</taxon>
        <taxon>Methanococci</taxon>
        <taxon>Methanococcales</taxon>
        <taxon>Methanococcaceae</taxon>
        <taxon>Methanococcus</taxon>
    </lineage>
</organism>
<evidence type="ECO:0000313" key="2">
    <source>
        <dbReference type="Proteomes" id="UP000740329"/>
    </source>
</evidence>
<name>A0A8J7USJ8_METVO</name>
<protein>
    <submittedName>
        <fullName evidence="1">Putative methanogenesis marker domain 9</fullName>
    </submittedName>
</protein>
<dbReference type="NCBIfam" id="TIGR03277">
    <property type="entry name" value="methan_mark_9"/>
    <property type="match status" value="1"/>
</dbReference>
<dbReference type="AlphaFoldDB" id="A0A8J7USJ8"/>
<gene>
    <name evidence="1" type="ORF">J3E07_000046</name>
</gene>
<dbReference type="EMBL" id="JAGGMV010000001">
    <property type="protein sequence ID" value="MBP2200648.1"/>
    <property type="molecule type" value="Genomic_DNA"/>
</dbReference>
<sequence>MVWENSPSHICRGGDFRGLAFCCPPVKYCPLHKAIEVLGITPDEFSKIKEDFGKKTRLGEGKNTCFGSLVWCCKITKPCPFRDSEMLKIGMGEDEYMELKQKLSEEILKNSKVIQATIEKFAEKGIPKEVAEKAILETGDLVEAYKEAQKIVAVSENK</sequence>
<proteinExistence type="predicted"/>
<dbReference type="Proteomes" id="UP000740329">
    <property type="component" value="Unassembled WGS sequence"/>
</dbReference>
<accession>A0A8J7USJ8</accession>